<protein>
    <submittedName>
        <fullName evidence="1">YkgJ family cysteine cluster protein</fullName>
    </submittedName>
</protein>
<evidence type="ECO:0000313" key="1">
    <source>
        <dbReference type="EMBL" id="MEC3862544.1"/>
    </source>
</evidence>
<name>A0ABU6HJB2_9RHOB</name>
<accession>A0ABU6HJB2</accession>
<dbReference type="InterPro" id="IPR005358">
    <property type="entry name" value="Puta_zinc/iron-chelating_dom"/>
</dbReference>
<sequence>MTPSEFDCIRCGACCFGTHAKYIALLPEDRDRAIPDSATTSVDGKRYMSMCGGHCTQLTRTAGAELVCAIYNRRPEACRAFRAGSFECRKARQHRIHLADAMRLPVTIPPAMPPQPEPLVVAQETTPAPVFGAAWGAPDRAGA</sequence>
<dbReference type="Pfam" id="PF03692">
    <property type="entry name" value="CxxCxxCC"/>
    <property type="match status" value="1"/>
</dbReference>
<comment type="caution">
    <text evidence="1">The sequence shown here is derived from an EMBL/GenBank/DDBJ whole genome shotgun (WGS) entry which is preliminary data.</text>
</comment>
<dbReference type="Proteomes" id="UP001348149">
    <property type="component" value="Unassembled WGS sequence"/>
</dbReference>
<organism evidence="1 2">
    <name type="scientific">Mesobacterium hydrothermale</name>
    <dbReference type="NCBI Taxonomy" id="3111907"/>
    <lineage>
        <taxon>Bacteria</taxon>
        <taxon>Pseudomonadati</taxon>
        <taxon>Pseudomonadota</taxon>
        <taxon>Alphaproteobacteria</taxon>
        <taxon>Rhodobacterales</taxon>
        <taxon>Roseobacteraceae</taxon>
        <taxon>Mesobacterium</taxon>
    </lineage>
</organism>
<gene>
    <name evidence="1" type="ORF">VK792_14720</name>
</gene>
<dbReference type="EMBL" id="JAYLLH010000024">
    <property type="protein sequence ID" value="MEC3862544.1"/>
    <property type="molecule type" value="Genomic_DNA"/>
</dbReference>
<dbReference type="RefSeq" id="WP_326298393.1">
    <property type="nucleotide sequence ID" value="NZ_JAYLLH010000024.1"/>
</dbReference>
<keyword evidence="2" id="KW-1185">Reference proteome</keyword>
<evidence type="ECO:0000313" key="2">
    <source>
        <dbReference type="Proteomes" id="UP001348149"/>
    </source>
</evidence>
<proteinExistence type="predicted"/>
<reference evidence="1 2" key="1">
    <citation type="submission" date="2024-01" db="EMBL/GenBank/DDBJ databases">
        <title>Mesobacterium rodlantinim sp. nov., isolated from shallow sea hydrothermal systems off Kueishantao Island.</title>
        <authorList>
            <person name="Su Z."/>
            <person name="Tang K."/>
        </authorList>
    </citation>
    <scope>NUCLEOTIDE SEQUENCE [LARGE SCALE GENOMIC DNA]</scope>
    <source>
        <strain evidence="1 2">TK19101</strain>
    </source>
</reference>